<reference evidence="2 3" key="1">
    <citation type="submission" date="2018-05" db="EMBL/GenBank/DDBJ databases">
        <title>Genomic Encyclopedia of Archaeal and Bacterial Type Strains, Phase II (KMG-II): from individual species to whole genera.</title>
        <authorList>
            <person name="Goeker M."/>
        </authorList>
    </citation>
    <scope>NUCLEOTIDE SEQUENCE [LARGE SCALE GENOMIC DNA]</scope>
    <source>
        <strain evidence="2 3">DSM 45184</strain>
    </source>
</reference>
<sequence>MNALRAEWTKFRTAPGNLWLLTAVVVVTVAGGAATIASVRTGDLAEYSLTGVQLGQAVVAIIAALTVGGEYRTDMIHTTLTATPRRITVPAAKAVVVAGVVAVSGAVSVAVSLLVGREIRPGLALGGEAVLRAAYGSVLYLILIGLLTVGVAFAVRDTAAAIGVVLGLLYVFTVVAQMVPDPEVRTDLKRIAPMSAGLAIQATRDVADQPVAPWDGLGVLALWAAGSLLAGGVSFRLRDA</sequence>
<dbReference type="Pfam" id="PF12730">
    <property type="entry name" value="ABC2_membrane_4"/>
    <property type="match status" value="1"/>
</dbReference>
<protein>
    <submittedName>
        <fullName evidence="2">ABC-2 type transport system permease protein</fullName>
    </submittedName>
</protein>
<evidence type="ECO:0000313" key="2">
    <source>
        <dbReference type="EMBL" id="PWK48444.1"/>
    </source>
</evidence>
<feature type="transmembrane region" description="Helical" evidence="1">
    <location>
        <begin position="51"/>
        <end position="71"/>
    </location>
</feature>
<organism evidence="2 3">
    <name type="scientific">Actinoplanes xinjiangensis</name>
    <dbReference type="NCBI Taxonomy" id="512350"/>
    <lineage>
        <taxon>Bacteria</taxon>
        <taxon>Bacillati</taxon>
        <taxon>Actinomycetota</taxon>
        <taxon>Actinomycetes</taxon>
        <taxon>Micromonosporales</taxon>
        <taxon>Micromonosporaceae</taxon>
        <taxon>Actinoplanes</taxon>
    </lineage>
</organism>
<dbReference type="AlphaFoldDB" id="A0A316FI68"/>
<comment type="caution">
    <text evidence="2">The sequence shown here is derived from an EMBL/GenBank/DDBJ whole genome shotgun (WGS) entry which is preliminary data.</text>
</comment>
<dbReference type="OrthoDB" id="3297985at2"/>
<evidence type="ECO:0000313" key="3">
    <source>
        <dbReference type="Proteomes" id="UP000245697"/>
    </source>
</evidence>
<feature type="transmembrane region" description="Helical" evidence="1">
    <location>
        <begin position="217"/>
        <end position="237"/>
    </location>
</feature>
<feature type="transmembrane region" description="Helical" evidence="1">
    <location>
        <begin position="91"/>
        <end position="114"/>
    </location>
</feature>
<name>A0A316FI68_9ACTN</name>
<keyword evidence="1" id="KW-0472">Membrane</keyword>
<dbReference type="Proteomes" id="UP000245697">
    <property type="component" value="Unassembled WGS sequence"/>
</dbReference>
<keyword evidence="1" id="KW-0812">Transmembrane</keyword>
<dbReference type="GO" id="GO:0140359">
    <property type="term" value="F:ABC-type transporter activity"/>
    <property type="evidence" value="ECO:0007669"/>
    <property type="project" value="InterPro"/>
</dbReference>
<gene>
    <name evidence="2" type="ORF">BC793_106474</name>
</gene>
<evidence type="ECO:0000256" key="1">
    <source>
        <dbReference type="SAM" id="Phobius"/>
    </source>
</evidence>
<dbReference type="RefSeq" id="WP_109593462.1">
    <property type="nucleotide sequence ID" value="NZ_BONA01000039.1"/>
</dbReference>
<feature type="transmembrane region" description="Helical" evidence="1">
    <location>
        <begin position="18"/>
        <end position="39"/>
    </location>
</feature>
<feature type="transmembrane region" description="Helical" evidence="1">
    <location>
        <begin position="134"/>
        <end position="153"/>
    </location>
</feature>
<dbReference type="EMBL" id="QGGR01000006">
    <property type="protein sequence ID" value="PWK48444.1"/>
    <property type="molecule type" value="Genomic_DNA"/>
</dbReference>
<proteinExistence type="predicted"/>
<keyword evidence="3" id="KW-1185">Reference proteome</keyword>
<keyword evidence="1" id="KW-1133">Transmembrane helix</keyword>
<feature type="transmembrane region" description="Helical" evidence="1">
    <location>
        <begin position="160"/>
        <end position="179"/>
    </location>
</feature>
<accession>A0A316FI68</accession>
<dbReference type="GO" id="GO:0005886">
    <property type="term" value="C:plasma membrane"/>
    <property type="evidence" value="ECO:0007669"/>
    <property type="project" value="UniProtKB-SubCell"/>
</dbReference>